<accession>A0A9P6X4C6</accession>
<keyword evidence="2" id="KW-1185">Reference proteome</keyword>
<reference evidence="1" key="1">
    <citation type="journal article" date="2020" name="Microb. Genom.">
        <title>Genetic diversity of clinical and environmental Mucorales isolates obtained from an investigation of mucormycosis cases among solid organ transplant recipients.</title>
        <authorList>
            <person name="Nguyen M.H."/>
            <person name="Kaul D."/>
            <person name="Muto C."/>
            <person name="Cheng S.J."/>
            <person name="Richter R.A."/>
            <person name="Bruno V.M."/>
            <person name="Liu G."/>
            <person name="Beyhan S."/>
            <person name="Sundermann A.J."/>
            <person name="Mounaud S."/>
            <person name="Pasculle A.W."/>
            <person name="Nierman W.C."/>
            <person name="Driscoll E."/>
            <person name="Cumbie R."/>
            <person name="Clancy C.J."/>
            <person name="Dupont C.L."/>
        </authorList>
    </citation>
    <scope>NUCLEOTIDE SEQUENCE</scope>
    <source>
        <strain evidence="1">GL11</strain>
    </source>
</reference>
<organism evidence="1 2">
    <name type="scientific">Rhizopus oryzae</name>
    <name type="common">Mucormycosis agent</name>
    <name type="synonym">Rhizopus arrhizus var. delemar</name>
    <dbReference type="NCBI Taxonomy" id="64495"/>
    <lineage>
        <taxon>Eukaryota</taxon>
        <taxon>Fungi</taxon>
        <taxon>Fungi incertae sedis</taxon>
        <taxon>Mucoromycota</taxon>
        <taxon>Mucoromycotina</taxon>
        <taxon>Mucoromycetes</taxon>
        <taxon>Mucorales</taxon>
        <taxon>Mucorineae</taxon>
        <taxon>Rhizopodaceae</taxon>
        <taxon>Rhizopus</taxon>
    </lineage>
</organism>
<evidence type="ECO:0008006" key="3">
    <source>
        <dbReference type="Google" id="ProtNLM"/>
    </source>
</evidence>
<name>A0A9P6X4C6_RHIOR</name>
<dbReference type="Proteomes" id="UP000716291">
    <property type="component" value="Unassembled WGS sequence"/>
</dbReference>
<evidence type="ECO:0000313" key="2">
    <source>
        <dbReference type="Proteomes" id="UP000716291"/>
    </source>
</evidence>
<evidence type="ECO:0000313" key="1">
    <source>
        <dbReference type="EMBL" id="KAG1305033.1"/>
    </source>
</evidence>
<sequence>MISMIRAKCEFAIPSSALELYQAVSKELAALKCEDLELSSEYEEEPEAAQEIKKVQPNAEEFAKSLPSSSTSFEKKTIGYRKYQHEQIRRFIELITDMVPENSGLQLKVLDISLRKSIIVITGTKKRNSDGKIVQTTARVGTSTEHYLAYLNNVMNVLDKNDMKRFHLVMDSASIHKSTALRDFIEK</sequence>
<comment type="caution">
    <text evidence="1">The sequence shown here is derived from an EMBL/GenBank/DDBJ whole genome shotgun (WGS) entry which is preliminary data.</text>
</comment>
<gene>
    <name evidence="1" type="ORF">G6F64_008708</name>
</gene>
<dbReference type="AlphaFoldDB" id="A0A9P6X4C6"/>
<protein>
    <recommendedName>
        <fullName evidence="3">Tc1-like transposase DDE domain-containing protein</fullName>
    </recommendedName>
</protein>
<dbReference type="EMBL" id="JAANQT010001470">
    <property type="protein sequence ID" value="KAG1305033.1"/>
    <property type="molecule type" value="Genomic_DNA"/>
</dbReference>
<proteinExistence type="predicted"/>
<dbReference type="OrthoDB" id="2216069at2759"/>